<feature type="transmembrane region" description="Helical" evidence="1">
    <location>
        <begin position="254"/>
        <end position="275"/>
    </location>
</feature>
<dbReference type="KEGG" id="abf:AMK58_24230"/>
<reference evidence="2 5" key="2">
    <citation type="submission" date="2023-11" db="EMBL/GenBank/DDBJ databases">
        <title>MicrobeMod: A computational toolkit for identifying prokaryotic methylation and restriction-modification with nanopore sequencing.</title>
        <authorList>
            <person name="Crits-Christoph A."/>
            <person name="Kang S.C."/>
            <person name="Lee H."/>
            <person name="Ostrov N."/>
        </authorList>
    </citation>
    <scope>NUCLEOTIDE SEQUENCE [LARGE SCALE GENOMIC DNA]</scope>
    <source>
        <strain evidence="2 5">ATCC 29145</strain>
    </source>
</reference>
<feature type="transmembrane region" description="Helical" evidence="1">
    <location>
        <begin position="149"/>
        <end position="182"/>
    </location>
</feature>
<evidence type="ECO:0000313" key="5">
    <source>
        <dbReference type="Proteomes" id="UP001277471"/>
    </source>
</evidence>
<keyword evidence="1" id="KW-1133">Transmembrane helix</keyword>
<organism evidence="3 4">
    <name type="scientific">Azospirillum brasilense</name>
    <dbReference type="NCBI Taxonomy" id="192"/>
    <lineage>
        <taxon>Bacteria</taxon>
        <taxon>Pseudomonadati</taxon>
        <taxon>Pseudomonadota</taxon>
        <taxon>Alphaproteobacteria</taxon>
        <taxon>Rhodospirillales</taxon>
        <taxon>Azospirillaceae</taxon>
        <taxon>Azospirillum</taxon>
    </lineage>
</organism>
<dbReference type="Proteomes" id="UP001277471">
    <property type="component" value="Unassembled WGS sequence"/>
</dbReference>
<feature type="transmembrane region" description="Helical" evidence="1">
    <location>
        <begin position="95"/>
        <end position="113"/>
    </location>
</feature>
<name>A0A0N7I8Y4_AZOBR</name>
<dbReference type="GeneID" id="56450875"/>
<evidence type="ECO:0000313" key="2">
    <source>
        <dbReference type="EMBL" id="MDX5955338.1"/>
    </source>
</evidence>
<keyword evidence="1" id="KW-0812">Transmembrane</keyword>
<evidence type="ECO:0000313" key="3">
    <source>
        <dbReference type="EMBL" id="QCO12048.1"/>
    </source>
</evidence>
<keyword evidence="3" id="KW-0614">Plasmid</keyword>
<gene>
    <name evidence="3" type="ORF">D3868_23665</name>
    <name evidence="2" type="ORF">SIM66_29650</name>
</gene>
<sequence length="284" mass="28279">MTLLDDLVVQTALFPLVVGVAAVGVVRLAGGRTRGPRLAAAGVAAAFLAAYALIVGLPALPPPSSMGRLFWSAVAGLVIGVGADLAGLDRRRGTWLLGAWVTAALLWIALPVLPGSLDTITAAVLLLAGGWIALSRTAGEGEGVATPGVALLAAAVAVGGVALVGASASVAQLAFALAAATGGLLLWNWPVERHAWGNAGQAALGILVLLAATLTFFSSAHAEALLLVLPAFFADRLRDRLPLPRTAAGRAMGTVALTVLALVPAVAAVGVAFLLSAGSDVSGY</sequence>
<reference evidence="3 4" key="1">
    <citation type="submission" date="2018-09" db="EMBL/GenBank/DDBJ databases">
        <title>Whole genome based analysis of evolution and adaptive divergence in Indian and Brazilian strains of Azospirillum brasilense.</title>
        <authorList>
            <person name="Singh C."/>
            <person name="Tripathi A.K."/>
        </authorList>
    </citation>
    <scope>NUCLEOTIDE SEQUENCE [LARGE SCALE GENOMIC DNA]</scope>
    <source>
        <strain evidence="3 4">MTCC4038</strain>
        <plasmid evidence="3 4">p2</plasmid>
    </source>
</reference>
<feature type="transmembrane region" description="Helical" evidence="1">
    <location>
        <begin position="202"/>
        <end position="233"/>
    </location>
</feature>
<dbReference type="EMBL" id="CP032341">
    <property type="protein sequence ID" value="QCO12048.1"/>
    <property type="molecule type" value="Genomic_DNA"/>
</dbReference>
<dbReference type="Proteomes" id="UP000298774">
    <property type="component" value="Plasmid p2"/>
</dbReference>
<keyword evidence="5" id="KW-1185">Reference proteome</keyword>
<proteinExistence type="predicted"/>
<protein>
    <submittedName>
        <fullName evidence="3">Uncharacterized protein</fullName>
    </submittedName>
</protein>
<dbReference type="AlphaFoldDB" id="A0A0N7I8Y4"/>
<dbReference type="RefSeq" id="WP_059399547.1">
    <property type="nucleotide sequence ID" value="NZ_CP012916.1"/>
</dbReference>
<feature type="transmembrane region" description="Helical" evidence="1">
    <location>
        <begin position="37"/>
        <end position="57"/>
    </location>
</feature>
<keyword evidence="1" id="KW-0472">Membrane</keyword>
<feature type="transmembrane region" description="Helical" evidence="1">
    <location>
        <begin position="69"/>
        <end position="88"/>
    </location>
</feature>
<accession>A0A0N7I8Y4</accession>
<dbReference type="EMBL" id="JAWXYC010000005">
    <property type="protein sequence ID" value="MDX5955338.1"/>
    <property type="molecule type" value="Genomic_DNA"/>
</dbReference>
<evidence type="ECO:0000256" key="1">
    <source>
        <dbReference type="SAM" id="Phobius"/>
    </source>
</evidence>
<evidence type="ECO:0000313" key="4">
    <source>
        <dbReference type="Proteomes" id="UP000298774"/>
    </source>
</evidence>
<feature type="transmembrane region" description="Helical" evidence="1">
    <location>
        <begin position="12"/>
        <end position="30"/>
    </location>
</feature>
<geneLocation type="plasmid" evidence="3 4">
    <name>p2</name>
</geneLocation>